<dbReference type="Proteomes" id="UP000623129">
    <property type="component" value="Unassembled WGS sequence"/>
</dbReference>
<dbReference type="AlphaFoldDB" id="A0A833RHJ3"/>
<keyword evidence="2" id="KW-1185">Reference proteome</keyword>
<name>A0A833RHJ3_9POAL</name>
<reference evidence="1" key="1">
    <citation type="submission" date="2020-01" db="EMBL/GenBank/DDBJ databases">
        <title>Genome sequence of Kobresia littledalei, the first chromosome-level genome in the family Cyperaceae.</title>
        <authorList>
            <person name="Qu G."/>
        </authorList>
    </citation>
    <scope>NUCLEOTIDE SEQUENCE</scope>
    <source>
        <strain evidence="1">C.B.Clarke</strain>
        <tissue evidence="1">Leaf</tissue>
    </source>
</reference>
<protein>
    <submittedName>
        <fullName evidence="1">Uncharacterized protein</fullName>
    </submittedName>
</protein>
<gene>
    <name evidence="1" type="ORF">FCM35_KLT16667</name>
</gene>
<comment type="caution">
    <text evidence="1">The sequence shown here is derived from an EMBL/GenBank/DDBJ whole genome shotgun (WGS) entry which is preliminary data.</text>
</comment>
<dbReference type="EMBL" id="SWLB01000004">
    <property type="protein sequence ID" value="KAF3339196.1"/>
    <property type="molecule type" value="Genomic_DNA"/>
</dbReference>
<evidence type="ECO:0000313" key="2">
    <source>
        <dbReference type="Proteomes" id="UP000623129"/>
    </source>
</evidence>
<organism evidence="1 2">
    <name type="scientific">Carex littledalei</name>
    <dbReference type="NCBI Taxonomy" id="544730"/>
    <lineage>
        <taxon>Eukaryota</taxon>
        <taxon>Viridiplantae</taxon>
        <taxon>Streptophyta</taxon>
        <taxon>Embryophyta</taxon>
        <taxon>Tracheophyta</taxon>
        <taxon>Spermatophyta</taxon>
        <taxon>Magnoliopsida</taxon>
        <taxon>Liliopsida</taxon>
        <taxon>Poales</taxon>
        <taxon>Cyperaceae</taxon>
        <taxon>Cyperoideae</taxon>
        <taxon>Cariceae</taxon>
        <taxon>Carex</taxon>
        <taxon>Carex subgen. Euthyceras</taxon>
    </lineage>
</organism>
<sequence length="99" mass="10457">MPPTSDAFLPFPTSNAAFAALSTSSTIEHFVLFKLSSSTDLSKLSFSLGALSSLPAFSHLSAGTILRLRSTGTSELAFIYLLHSGFCANTGKNKKVIVD</sequence>
<proteinExistence type="predicted"/>
<evidence type="ECO:0000313" key="1">
    <source>
        <dbReference type="EMBL" id="KAF3339196.1"/>
    </source>
</evidence>
<accession>A0A833RHJ3</accession>